<evidence type="ECO:0000313" key="1">
    <source>
        <dbReference type="Ensembl" id="ENSBJAP00000019744.1"/>
    </source>
</evidence>
<evidence type="ECO:0000313" key="2">
    <source>
        <dbReference type="Proteomes" id="UP000694555"/>
    </source>
</evidence>
<organism evidence="1 2">
    <name type="scientific">Buteo japonicus</name>
    <dbReference type="NCBI Taxonomy" id="224669"/>
    <lineage>
        <taxon>Eukaryota</taxon>
        <taxon>Metazoa</taxon>
        <taxon>Chordata</taxon>
        <taxon>Craniata</taxon>
        <taxon>Vertebrata</taxon>
        <taxon>Euteleostomi</taxon>
        <taxon>Archelosauria</taxon>
        <taxon>Archosauria</taxon>
        <taxon>Dinosauria</taxon>
        <taxon>Saurischia</taxon>
        <taxon>Theropoda</taxon>
        <taxon>Coelurosauria</taxon>
        <taxon>Aves</taxon>
        <taxon>Neognathae</taxon>
        <taxon>Neoaves</taxon>
        <taxon>Telluraves</taxon>
        <taxon>Accipitrimorphae</taxon>
        <taxon>Accipitriformes</taxon>
        <taxon>Accipitridae</taxon>
        <taxon>Accipitrinae</taxon>
        <taxon>Buteo</taxon>
    </lineage>
</organism>
<sequence length="179" mass="20763">MCLKTTLTSPKQPLFLASLVSRAPSRKTFFPLFVLNRTMIFLDEKEMDDLLVKLAAARIHLAKAYSNLVLGGGMAQQCHMSRGSLRRKTSLQKDWGFFEGFYNFCSYVAWLVFRRKHFQVIREEISRLLCSDMFNPALRDRNNVDLQKPGDWTADANTVRFPYLRYTFDTLGGHHWSSL</sequence>
<dbReference type="GO" id="GO:0019902">
    <property type="term" value="F:phosphatase binding"/>
    <property type="evidence" value="ECO:0007669"/>
    <property type="project" value="InterPro"/>
</dbReference>
<dbReference type="PANTHER" id="PTHR21055:SF3">
    <property type="entry name" value="PROTEIN PHOSPHATASE 1 REGULATORY SUBUNIT 36"/>
    <property type="match status" value="1"/>
</dbReference>
<protein>
    <recommendedName>
        <fullName evidence="3">Protein phosphatase 1 regulatory subunit 36</fullName>
    </recommendedName>
</protein>
<dbReference type="InterPro" id="IPR026142">
    <property type="entry name" value="Pro_pase_1_reg_su_36"/>
</dbReference>
<dbReference type="Proteomes" id="UP000694555">
    <property type="component" value="Unplaced"/>
</dbReference>
<evidence type="ECO:0008006" key="3">
    <source>
        <dbReference type="Google" id="ProtNLM"/>
    </source>
</evidence>
<dbReference type="PANTHER" id="PTHR21055">
    <property type="entry name" value="PROTEIN PHOSPHATASE 1 REGULATORY SUBUNIT 36"/>
    <property type="match status" value="1"/>
</dbReference>
<reference evidence="1" key="1">
    <citation type="submission" date="2025-08" db="UniProtKB">
        <authorList>
            <consortium name="Ensembl"/>
        </authorList>
    </citation>
    <scope>IDENTIFICATION</scope>
</reference>
<accession>A0A8C0BNC7</accession>
<dbReference type="Ensembl" id="ENSBJAT00000020302.1">
    <property type="protein sequence ID" value="ENSBJAP00000019744.1"/>
    <property type="gene ID" value="ENSBJAG00000012983.1"/>
</dbReference>
<reference evidence="1" key="2">
    <citation type="submission" date="2025-09" db="UniProtKB">
        <authorList>
            <consortium name="Ensembl"/>
        </authorList>
    </citation>
    <scope>IDENTIFICATION</scope>
</reference>
<dbReference type="Pfam" id="PF14895">
    <property type="entry name" value="PPPI_inhib"/>
    <property type="match status" value="1"/>
</dbReference>
<name>A0A8C0BNC7_9AVES</name>
<keyword evidence="2" id="KW-1185">Reference proteome</keyword>
<proteinExistence type="predicted"/>
<dbReference type="AlphaFoldDB" id="A0A8C0BNC7"/>